<evidence type="ECO:0000313" key="2">
    <source>
        <dbReference type="Proteomes" id="UP000095280"/>
    </source>
</evidence>
<protein>
    <submittedName>
        <fullName evidence="3">Uncharacterized protein</fullName>
    </submittedName>
</protein>
<reference evidence="3" key="1">
    <citation type="submission" date="2016-11" db="UniProtKB">
        <authorList>
            <consortium name="WormBaseParasite"/>
        </authorList>
    </citation>
    <scope>IDENTIFICATION</scope>
</reference>
<dbReference type="Proteomes" id="UP000095280">
    <property type="component" value="Unplaced"/>
</dbReference>
<evidence type="ECO:0000256" key="1">
    <source>
        <dbReference type="SAM" id="MobiDB-lite"/>
    </source>
</evidence>
<evidence type="ECO:0000313" key="3">
    <source>
        <dbReference type="WBParaSite" id="maker-uti_cns_0002220-snap-gene-0.7-mRNA-1"/>
    </source>
</evidence>
<feature type="region of interest" description="Disordered" evidence="1">
    <location>
        <begin position="150"/>
        <end position="185"/>
    </location>
</feature>
<proteinExistence type="predicted"/>
<dbReference type="WBParaSite" id="maker-uti_cns_0002220-snap-gene-0.7-mRNA-1">
    <property type="protein sequence ID" value="maker-uti_cns_0002220-snap-gene-0.7-mRNA-1"/>
    <property type="gene ID" value="maker-uti_cns_0002220-snap-gene-0.7"/>
</dbReference>
<feature type="region of interest" description="Disordered" evidence="1">
    <location>
        <begin position="275"/>
        <end position="298"/>
    </location>
</feature>
<accession>A0A1I8GKV0</accession>
<organism evidence="2 3">
    <name type="scientific">Macrostomum lignano</name>
    <dbReference type="NCBI Taxonomy" id="282301"/>
    <lineage>
        <taxon>Eukaryota</taxon>
        <taxon>Metazoa</taxon>
        <taxon>Spiralia</taxon>
        <taxon>Lophotrochozoa</taxon>
        <taxon>Platyhelminthes</taxon>
        <taxon>Rhabditophora</taxon>
        <taxon>Macrostomorpha</taxon>
        <taxon>Macrostomida</taxon>
        <taxon>Macrostomidae</taxon>
        <taxon>Macrostomum</taxon>
    </lineage>
</organism>
<keyword evidence="2" id="KW-1185">Reference proteome</keyword>
<feature type="compositionally biased region" description="Basic and acidic residues" evidence="1">
    <location>
        <begin position="175"/>
        <end position="185"/>
    </location>
</feature>
<sequence>MGSCLSCRKCQRYFYYIRARRALKSKNRRVGGRGNSIEFNDLIDVNDGVLDDFALAADCYAASEEIRCLIPKTRRRRRRCHRLHPASDCGSDELATDDTADEDLSDQEEALRVEGSFDPAVSATDEVAASVRPLIGGGNEQRFPWQQRLQQQQRVGSEARLRGSSAAGQLSPTDSDERRSLDLDWDHEPEMLSSLRRSNLMLRSATEEDLTARALAREAEAEVEAAEAAEAAADFDLFPGQTAAEAAGLSGSLAEAPGEQLLLPAEADELEWSHEFDTGGFGGRGGSLAASAPANAAA</sequence>
<dbReference type="AlphaFoldDB" id="A0A1I8GKV0"/>
<name>A0A1I8GKV0_9PLAT</name>
<feature type="compositionally biased region" description="Low complexity" evidence="1">
    <location>
        <begin position="289"/>
        <end position="298"/>
    </location>
</feature>